<keyword evidence="1" id="KW-0378">Hydrolase</keyword>
<dbReference type="GO" id="GO:0005737">
    <property type="term" value="C:cytoplasm"/>
    <property type="evidence" value="ECO:0007669"/>
    <property type="project" value="InterPro"/>
</dbReference>
<dbReference type="FunFam" id="3.40.50.1240:FF:000004">
    <property type="entry name" value="Phosphohistidine phosphatase SixA"/>
    <property type="match status" value="1"/>
</dbReference>
<dbReference type="GO" id="GO:0101006">
    <property type="term" value="F:protein histidine phosphatase activity"/>
    <property type="evidence" value="ECO:0007669"/>
    <property type="project" value="InterPro"/>
</dbReference>
<dbReference type="InterPro" id="IPR013078">
    <property type="entry name" value="His_Pase_superF_clade-1"/>
</dbReference>
<dbReference type="InterPro" id="IPR029033">
    <property type="entry name" value="His_PPase_superfam"/>
</dbReference>
<dbReference type="EC" id="3.1.3.-" evidence="1"/>
<dbReference type="Proteomes" id="UP000254124">
    <property type="component" value="Unassembled WGS sequence"/>
</dbReference>
<proteinExistence type="predicted"/>
<dbReference type="AlphaFoldDB" id="A0A379S3V2"/>
<dbReference type="InterPro" id="IPR004449">
    <property type="entry name" value="SixA"/>
</dbReference>
<sequence>MLVKLVNKSGAICKFFIMRHGDAALDAASDSVRPLTSCGCDESRLMANWLKGQKVDIERVLVSPFLRAEQTLDVVGDCMNLPAQVDVLPELTPCGDVGLVSAYLHALANEEIESVLVISHLPLVGYLVSELCPGETPPMFTTSAIANVTLDKSGKGTFNWQMSPCNLKMAKAI</sequence>
<dbReference type="Pfam" id="PF00300">
    <property type="entry name" value="His_Phos_1"/>
    <property type="match status" value="1"/>
</dbReference>
<evidence type="ECO:0000313" key="2">
    <source>
        <dbReference type="Proteomes" id="UP000254124"/>
    </source>
</evidence>
<reference evidence="1 2" key="1">
    <citation type="submission" date="2018-06" db="EMBL/GenBank/DDBJ databases">
        <authorList>
            <consortium name="Pathogen Informatics"/>
            <person name="Doyle S."/>
        </authorList>
    </citation>
    <scope>NUCLEOTIDE SEQUENCE [LARGE SCALE GENOMIC DNA]</scope>
    <source>
        <strain evidence="1 2">NCTC7295</strain>
    </source>
</reference>
<dbReference type="CDD" id="cd07067">
    <property type="entry name" value="HP_PGM_like"/>
    <property type="match status" value="1"/>
</dbReference>
<evidence type="ECO:0000313" key="1">
    <source>
        <dbReference type="EMBL" id="SUG14018.1"/>
    </source>
</evidence>
<accession>A0A379S3V2</accession>
<protein>
    <submittedName>
        <fullName evidence="1">Phosphohistidine phosphatase</fullName>
        <ecNumber evidence="1">3.1.3.-</ecNumber>
    </submittedName>
</protein>
<dbReference type="SUPFAM" id="SSF53254">
    <property type="entry name" value="Phosphoglycerate mutase-like"/>
    <property type="match status" value="1"/>
</dbReference>
<gene>
    <name evidence="1" type="primary">sixA</name>
    <name evidence="1" type="ORF">NCTC7295_01630</name>
</gene>
<dbReference type="NCBIfam" id="TIGR00249">
    <property type="entry name" value="sixA"/>
    <property type="match status" value="1"/>
</dbReference>
<organism evidence="1 2">
    <name type="scientific">Salmonella enterica subsp. arizonae</name>
    <dbReference type="NCBI Taxonomy" id="59203"/>
    <lineage>
        <taxon>Bacteria</taxon>
        <taxon>Pseudomonadati</taxon>
        <taxon>Pseudomonadota</taxon>
        <taxon>Gammaproteobacteria</taxon>
        <taxon>Enterobacterales</taxon>
        <taxon>Enterobacteriaceae</taxon>
        <taxon>Salmonella</taxon>
    </lineage>
</organism>
<dbReference type="EMBL" id="UGWZ01000001">
    <property type="protein sequence ID" value="SUG14018.1"/>
    <property type="molecule type" value="Genomic_DNA"/>
</dbReference>
<name>A0A379S3V2_SALER</name>
<dbReference type="Gene3D" id="3.40.50.1240">
    <property type="entry name" value="Phosphoglycerate mutase-like"/>
    <property type="match status" value="1"/>
</dbReference>